<dbReference type="PANTHER" id="PTHR32294">
    <property type="entry name" value="DNA POLYMERASE III SUBUNIT ALPHA"/>
    <property type="match status" value="1"/>
</dbReference>
<accession>A0A5D0IZU6</accession>
<organism evidence="2 3">
    <name type="scientific">Seonamhaeicola marinus</name>
    <dbReference type="NCBI Taxonomy" id="1912246"/>
    <lineage>
        <taxon>Bacteria</taxon>
        <taxon>Pseudomonadati</taxon>
        <taxon>Bacteroidota</taxon>
        <taxon>Flavobacteriia</taxon>
        <taxon>Flavobacteriales</taxon>
        <taxon>Flavobacteriaceae</taxon>
    </lineage>
</organism>
<comment type="caution">
    <text evidence="2">The sequence shown here is derived from an EMBL/GenBank/DDBJ whole genome shotgun (WGS) entry which is preliminary data.</text>
</comment>
<name>A0A5D0IZU6_9FLAO</name>
<dbReference type="RefSeq" id="WP_148540135.1">
    <property type="nucleotide sequence ID" value="NZ_VSDQ01000249.1"/>
</dbReference>
<dbReference type="EMBL" id="VSDQ01000249">
    <property type="protein sequence ID" value="TYA88608.1"/>
    <property type="molecule type" value="Genomic_DNA"/>
</dbReference>
<dbReference type="Proteomes" id="UP000323930">
    <property type="component" value="Unassembled WGS sequence"/>
</dbReference>
<dbReference type="InterPro" id="IPR011708">
    <property type="entry name" value="DNA_pol3_alpha_NTPase_dom"/>
</dbReference>
<proteinExistence type="predicted"/>
<dbReference type="AlphaFoldDB" id="A0A5D0IZU6"/>
<dbReference type="PANTHER" id="PTHR32294:SF0">
    <property type="entry name" value="DNA POLYMERASE III SUBUNIT ALPHA"/>
    <property type="match status" value="1"/>
</dbReference>
<dbReference type="OrthoDB" id="9803237at2"/>
<keyword evidence="3" id="KW-1185">Reference proteome</keyword>
<dbReference type="GO" id="GO:0006260">
    <property type="term" value="P:DNA replication"/>
    <property type="evidence" value="ECO:0007669"/>
    <property type="project" value="InterPro"/>
</dbReference>
<dbReference type="Pfam" id="PF07733">
    <property type="entry name" value="DNA_pol3_alpha"/>
    <property type="match status" value="1"/>
</dbReference>
<feature type="domain" description="Bacterial DNA polymerase III alpha subunit NTPase" evidence="1">
    <location>
        <begin position="2"/>
        <end position="71"/>
    </location>
</feature>
<feature type="non-terminal residue" evidence="2">
    <location>
        <position position="1"/>
    </location>
</feature>
<sequence length="72" mass="8094">MDVSVGPGRGSAAGSVAAYCLWITNIDPMKYDLLFERFLNPDRISMPDIDIDFDDEGRSRVMDYVIEKYGAN</sequence>
<gene>
    <name evidence="2" type="ORF">FUA24_03795</name>
</gene>
<dbReference type="InterPro" id="IPR004805">
    <property type="entry name" value="DnaE2/DnaE/PolC"/>
</dbReference>
<evidence type="ECO:0000313" key="2">
    <source>
        <dbReference type="EMBL" id="TYA88608.1"/>
    </source>
</evidence>
<dbReference type="GO" id="GO:0008408">
    <property type="term" value="F:3'-5' exonuclease activity"/>
    <property type="evidence" value="ECO:0007669"/>
    <property type="project" value="InterPro"/>
</dbReference>
<feature type="non-terminal residue" evidence="2">
    <location>
        <position position="72"/>
    </location>
</feature>
<evidence type="ECO:0000259" key="1">
    <source>
        <dbReference type="Pfam" id="PF07733"/>
    </source>
</evidence>
<protein>
    <recommendedName>
        <fullName evidence="1">Bacterial DNA polymerase III alpha subunit NTPase domain-containing protein</fullName>
    </recommendedName>
</protein>
<reference evidence="2 3" key="1">
    <citation type="submission" date="2019-08" db="EMBL/GenBank/DDBJ databases">
        <title>Seonamhaeicola sediminis sp. nov., isolated from marine sediment.</title>
        <authorList>
            <person name="Cao W.R."/>
        </authorList>
    </citation>
    <scope>NUCLEOTIDE SEQUENCE [LARGE SCALE GENOMIC DNA]</scope>
    <source>
        <strain evidence="2 3">B011</strain>
    </source>
</reference>
<evidence type="ECO:0000313" key="3">
    <source>
        <dbReference type="Proteomes" id="UP000323930"/>
    </source>
</evidence>